<evidence type="ECO:0000313" key="1">
    <source>
        <dbReference type="EMBL" id="KAL1513956.1"/>
    </source>
</evidence>
<evidence type="ECO:0000313" key="2">
    <source>
        <dbReference type="Proteomes" id="UP001566132"/>
    </source>
</evidence>
<dbReference type="AlphaFoldDB" id="A0ABD1F8N4"/>
<protein>
    <submittedName>
        <fullName evidence="1">Uncharacterized protein</fullName>
    </submittedName>
</protein>
<gene>
    <name evidence="1" type="ORF">ABEB36_003293</name>
</gene>
<proteinExistence type="predicted"/>
<sequence>MLYGYSHWWICTTFSRDMQTSFSLLWKEEVCVIEFPISALNPHETTLFPLMPPIFGPPVGFYQMFVPTVHLNVC</sequence>
<dbReference type="Proteomes" id="UP001566132">
    <property type="component" value="Unassembled WGS sequence"/>
</dbReference>
<comment type="caution">
    <text evidence="1">The sequence shown here is derived from an EMBL/GenBank/DDBJ whole genome shotgun (WGS) entry which is preliminary data.</text>
</comment>
<reference evidence="1 2" key="1">
    <citation type="submission" date="2024-05" db="EMBL/GenBank/DDBJ databases">
        <title>Genetic variation in Jamaican populations of the coffee berry borer (Hypothenemus hampei).</title>
        <authorList>
            <person name="Errbii M."/>
            <person name="Myrie A."/>
        </authorList>
    </citation>
    <scope>NUCLEOTIDE SEQUENCE [LARGE SCALE GENOMIC DNA]</scope>
    <source>
        <strain evidence="1">JA-Hopewell-2020-01-JO</strain>
        <tissue evidence="1">Whole body</tissue>
    </source>
</reference>
<accession>A0ABD1F8N4</accession>
<dbReference type="EMBL" id="JBDJPC010000002">
    <property type="protein sequence ID" value="KAL1513956.1"/>
    <property type="molecule type" value="Genomic_DNA"/>
</dbReference>
<keyword evidence="2" id="KW-1185">Reference proteome</keyword>
<organism evidence="1 2">
    <name type="scientific">Hypothenemus hampei</name>
    <name type="common">Coffee berry borer</name>
    <dbReference type="NCBI Taxonomy" id="57062"/>
    <lineage>
        <taxon>Eukaryota</taxon>
        <taxon>Metazoa</taxon>
        <taxon>Ecdysozoa</taxon>
        <taxon>Arthropoda</taxon>
        <taxon>Hexapoda</taxon>
        <taxon>Insecta</taxon>
        <taxon>Pterygota</taxon>
        <taxon>Neoptera</taxon>
        <taxon>Endopterygota</taxon>
        <taxon>Coleoptera</taxon>
        <taxon>Polyphaga</taxon>
        <taxon>Cucujiformia</taxon>
        <taxon>Curculionidae</taxon>
        <taxon>Scolytinae</taxon>
        <taxon>Hypothenemus</taxon>
    </lineage>
</organism>
<name>A0ABD1F8N4_HYPHA</name>